<dbReference type="PANTHER" id="PTHR30329:SF21">
    <property type="entry name" value="LIPOPROTEIN YIAD-RELATED"/>
    <property type="match status" value="1"/>
</dbReference>
<organism evidence="3 4">
    <name type="scientific">Aureispira anguillae</name>
    <dbReference type="NCBI Taxonomy" id="2864201"/>
    <lineage>
        <taxon>Bacteria</taxon>
        <taxon>Pseudomonadati</taxon>
        <taxon>Bacteroidota</taxon>
        <taxon>Saprospiria</taxon>
        <taxon>Saprospirales</taxon>
        <taxon>Saprospiraceae</taxon>
        <taxon>Aureispira</taxon>
    </lineage>
</organism>
<dbReference type="InterPro" id="IPR006665">
    <property type="entry name" value="OmpA-like"/>
</dbReference>
<dbReference type="CDD" id="cd07185">
    <property type="entry name" value="OmpA_C-like"/>
    <property type="match status" value="1"/>
</dbReference>
<dbReference type="PANTHER" id="PTHR30329">
    <property type="entry name" value="STATOR ELEMENT OF FLAGELLAR MOTOR COMPLEX"/>
    <property type="match status" value="1"/>
</dbReference>
<proteinExistence type="predicted"/>
<reference evidence="3" key="1">
    <citation type="submission" date="2022-09" db="EMBL/GenBank/DDBJ databases">
        <title>Aureispira anguillicida sp. nov., isolated from Leptocephalus of Japanese eel Anguilla japonica.</title>
        <authorList>
            <person name="Yuasa K."/>
            <person name="Mekata T."/>
            <person name="Ikunari K."/>
        </authorList>
    </citation>
    <scope>NUCLEOTIDE SEQUENCE</scope>
    <source>
        <strain evidence="3">EL160426</strain>
    </source>
</reference>
<dbReference type="InterPro" id="IPR036737">
    <property type="entry name" value="OmpA-like_sf"/>
</dbReference>
<feature type="domain" description="OmpA-like" evidence="2">
    <location>
        <begin position="293"/>
        <end position="409"/>
    </location>
</feature>
<dbReference type="PROSITE" id="PS51123">
    <property type="entry name" value="OMPA_2"/>
    <property type="match status" value="1"/>
</dbReference>
<protein>
    <submittedName>
        <fullName evidence="3">OmpA family protein</fullName>
    </submittedName>
</protein>
<dbReference type="Gene3D" id="3.30.1330.60">
    <property type="entry name" value="OmpA-like domain"/>
    <property type="match status" value="1"/>
</dbReference>
<evidence type="ECO:0000313" key="4">
    <source>
        <dbReference type="Proteomes" id="UP001060919"/>
    </source>
</evidence>
<gene>
    <name evidence="3" type="ORF">AsAng_0032660</name>
</gene>
<keyword evidence="1" id="KW-0472">Membrane</keyword>
<dbReference type="InterPro" id="IPR050330">
    <property type="entry name" value="Bact_OuterMem_StrucFunc"/>
</dbReference>
<dbReference type="KEGG" id="aup:AsAng_0032660"/>
<dbReference type="Proteomes" id="UP001060919">
    <property type="component" value="Chromosome"/>
</dbReference>
<name>A0A915YGI2_9BACT</name>
<dbReference type="SUPFAM" id="SSF103088">
    <property type="entry name" value="OmpA-like"/>
    <property type="match status" value="1"/>
</dbReference>
<keyword evidence="4" id="KW-1185">Reference proteome</keyword>
<dbReference type="Pfam" id="PF00691">
    <property type="entry name" value="OmpA"/>
    <property type="match status" value="1"/>
</dbReference>
<evidence type="ECO:0000313" key="3">
    <source>
        <dbReference type="EMBL" id="BDS12543.1"/>
    </source>
</evidence>
<dbReference type="GO" id="GO:0016020">
    <property type="term" value="C:membrane"/>
    <property type="evidence" value="ECO:0007669"/>
    <property type="project" value="UniProtKB-UniRule"/>
</dbReference>
<evidence type="ECO:0000259" key="2">
    <source>
        <dbReference type="PROSITE" id="PS51123"/>
    </source>
</evidence>
<dbReference type="EMBL" id="AP026867">
    <property type="protein sequence ID" value="BDS12543.1"/>
    <property type="molecule type" value="Genomic_DNA"/>
</dbReference>
<sequence length="409" mass="45998">MRYCNNLGPIIVLMLLLTKSYGQEMDSLVIDKHADCDNRLTIKTQKIVGPTTSPKGYGKELEFEGNEKNSLHFIEQENNTVWYQFETKTSGQLIFELEPLDSLNDYDFALYKYTDDNFCELVEQKEILPIRTNFSRNKLEIAGKTGLALSALNEWVGAGVQPAYSKAVRVNPQEIYVLLVNNVYANGKGHTLHFNYFENMRLDGQVVDADGAALGANITLTNTKTGDVVAQTISDSVTGNYSLVFDLPKSQARDPLHVEVFKKDYFFFDTLIMASKLTADMRNVKLKTPIKKIKKGASFVVSNILFYGDSPKPLPKALLSIKALYKTMERNKKLKISIEGHTNGCDRGEDFALNLSRARAATIYNYLVEQGIDKDRLSSIGYGCKHLLHDTGGRLAHLNRRVEIEIVEL</sequence>
<dbReference type="AlphaFoldDB" id="A0A915YGI2"/>
<accession>A0A915YGI2</accession>
<evidence type="ECO:0000256" key="1">
    <source>
        <dbReference type="PROSITE-ProRule" id="PRU00473"/>
    </source>
</evidence>